<keyword evidence="5" id="KW-1185">Reference proteome</keyword>
<evidence type="ECO:0000256" key="1">
    <source>
        <dbReference type="ARBA" id="ARBA00022729"/>
    </source>
</evidence>
<dbReference type="Pfam" id="PF13505">
    <property type="entry name" value="OMP_b-brl"/>
    <property type="match status" value="1"/>
</dbReference>
<feature type="chain" id="PRO_5012751668" description="Outer membrane protein beta-barrel domain-containing protein" evidence="2">
    <location>
        <begin position="25"/>
        <end position="234"/>
    </location>
</feature>
<evidence type="ECO:0000313" key="5">
    <source>
        <dbReference type="Proteomes" id="UP000187464"/>
    </source>
</evidence>
<dbReference type="Proteomes" id="UP000187464">
    <property type="component" value="Chromosome I"/>
</dbReference>
<dbReference type="AlphaFoldDB" id="A0A1R3TB89"/>
<proteinExistence type="predicted"/>
<sequence>MKQIYFIAFAAAVMCMLAVLPAIAQQETSYEVEYVSPQIYKDFRFSIGGGYAFRLGEVEKTGDPKLDDLNKQLQHGFTVDADAQYFFKEGWGLGLNANYCSSPTSGNNVTIPDVGNVNRYKESQNALFVGPSFAGRIESSKFLLVSSIALGPLFYMDRMNLDGTKINASQTTFGINAGVAGEYKLNAKTGLGLKLSYTLGNISSVNIAGQNVKYDEPVSISNIMITAFLSFRTW</sequence>
<dbReference type="KEGG" id="psac:PSM36_2057"/>
<dbReference type="InterPro" id="IPR027385">
    <property type="entry name" value="Beta-barrel_OMP"/>
</dbReference>
<name>A0A1R3TB89_9BACT</name>
<dbReference type="RefSeq" id="WP_076930796.1">
    <property type="nucleotide sequence ID" value="NZ_LT605205.1"/>
</dbReference>
<feature type="domain" description="Outer membrane protein beta-barrel" evidence="3">
    <location>
        <begin position="41"/>
        <end position="215"/>
    </location>
</feature>
<organism evidence="4 5">
    <name type="scientific">Proteiniphilum saccharofermentans</name>
    <dbReference type="NCBI Taxonomy" id="1642647"/>
    <lineage>
        <taxon>Bacteria</taxon>
        <taxon>Pseudomonadati</taxon>
        <taxon>Bacteroidota</taxon>
        <taxon>Bacteroidia</taxon>
        <taxon>Bacteroidales</taxon>
        <taxon>Dysgonomonadaceae</taxon>
        <taxon>Proteiniphilum</taxon>
    </lineage>
</organism>
<protein>
    <recommendedName>
        <fullName evidence="3">Outer membrane protein beta-barrel domain-containing protein</fullName>
    </recommendedName>
</protein>
<keyword evidence="1 2" id="KW-0732">Signal</keyword>
<accession>A0A1R3TB89</accession>
<evidence type="ECO:0000259" key="3">
    <source>
        <dbReference type="Pfam" id="PF13505"/>
    </source>
</evidence>
<evidence type="ECO:0000313" key="4">
    <source>
        <dbReference type="EMBL" id="SCD20864.1"/>
    </source>
</evidence>
<feature type="signal peptide" evidence="2">
    <location>
        <begin position="1"/>
        <end position="24"/>
    </location>
</feature>
<evidence type="ECO:0000256" key="2">
    <source>
        <dbReference type="SAM" id="SignalP"/>
    </source>
</evidence>
<reference evidence="5" key="1">
    <citation type="submission" date="2016-08" db="EMBL/GenBank/DDBJ databases">
        <authorList>
            <person name="Wibberg D."/>
        </authorList>
    </citation>
    <scope>NUCLEOTIDE SEQUENCE [LARGE SCALE GENOMIC DNA]</scope>
</reference>
<dbReference type="EMBL" id="LT605205">
    <property type="protein sequence ID" value="SCD20864.1"/>
    <property type="molecule type" value="Genomic_DNA"/>
</dbReference>
<gene>
    <name evidence="4" type="ORF">PSM36_2057</name>
</gene>